<dbReference type="InterPro" id="IPR001969">
    <property type="entry name" value="Aspartic_peptidase_AS"/>
</dbReference>
<feature type="region of interest" description="Disordered" evidence="1">
    <location>
        <begin position="1"/>
        <end position="25"/>
    </location>
</feature>
<dbReference type="PROSITE" id="PS00141">
    <property type="entry name" value="ASP_PROTEASE"/>
    <property type="match status" value="1"/>
</dbReference>
<evidence type="ECO:0000256" key="1">
    <source>
        <dbReference type="SAM" id="MobiDB-lite"/>
    </source>
</evidence>
<dbReference type="GO" id="GO:0006508">
    <property type="term" value="P:proteolysis"/>
    <property type="evidence" value="ECO:0007669"/>
    <property type="project" value="InterPro"/>
</dbReference>
<dbReference type="GO" id="GO:0004190">
    <property type="term" value="F:aspartic-type endopeptidase activity"/>
    <property type="evidence" value="ECO:0007669"/>
    <property type="project" value="InterPro"/>
</dbReference>
<gene>
    <name evidence="2" type="ORF">c2_g1_i5</name>
</gene>
<reference evidence="2" key="1">
    <citation type="submission" date="2015-06" db="EMBL/GenBank/DDBJ databases">
        <authorList>
            <person name="Hoefler B.C."/>
            <person name="Straight P.D."/>
        </authorList>
    </citation>
    <scope>NUCLEOTIDE SEQUENCE</scope>
</reference>
<dbReference type="Gene3D" id="2.40.70.10">
    <property type="entry name" value="Acid Proteases"/>
    <property type="match status" value="1"/>
</dbReference>
<accession>A0A0K8VSD9</accession>
<dbReference type="SUPFAM" id="SSF50630">
    <property type="entry name" value="Acid proteases"/>
    <property type="match status" value="1"/>
</dbReference>
<sequence>MSRDCNCPTQATGRATPSKPSTTALKATIPYPEGKQDGRYYLPITVEGMQIEALVDTGATLTYIGKEFQRHLVRHKIKARRQTRRIQLANQTYIPSTEMYPVTVELGNKSTYLLVSALPTLSEHVILGMDFLRKRDLTITIDGQPLTATRLSTQAPTDHLAMLTERQHLTEKENNRLNALLTENAAVFSTITGPAQPPNT</sequence>
<organism evidence="2">
    <name type="scientific">Bactrocera latifrons</name>
    <name type="common">Malaysian fruit fly</name>
    <name type="synonym">Chaetodacus latifrons</name>
    <dbReference type="NCBI Taxonomy" id="174628"/>
    <lineage>
        <taxon>Eukaryota</taxon>
        <taxon>Metazoa</taxon>
        <taxon>Ecdysozoa</taxon>
        <taxon>Arthropoda</taxon>
        <taxon>Hexapoda</taxon>
        <taxon>Insecta</taxon>
        <taxon>Pterygota</taxon>
        <taxon>Neoptera</taxon>
        <taxon>Endopterygota</taxon>
        <taxon>Diptera</taxon>
        <taxon>Brachycera</taxon>
        <taxon>Muscomorpha</taxon>
        <taxon>Tephritoidea</taxon>
        <taxon>Tephritidae</taxon>
        <taxon>Bactrocera</taxon>
        <taxon>Bactrocera</taxon>
    </lineage>
</organism>
<dbReference type="InterPro" id="IPR021109">
    <property type="entry name" value="Peptidase_aspartic_dom_sf"/>
</dbReference>
<dbReference type="Pfam" id="PF13975">
    <property type="entry name" value="gag-asp_proteas"/>
    <property type="match status" value="1"/>
</dbReference>
<proteinExistence type="predicted"/>
<name>A0A0K8VSD9_BACLA</name>
<protein>
    <recommendedName>
        <fullName evidence="3">Peptidase A2 domain-containing protein</fullName>
    </recommendedName>
</protein>
<evidence type="ECO:0008006" key="3">
    <source>
        <dbReference type="Google" id="ProtNLM"/>
    </source>
</evidence>
<dbReference type="EMBL" id="GDHF01010530">
    <property type="protein sequence ID" value="JAI41784.1"/>
    <property type="molecule type" value="Transcribed_RNA"/>
</dbReference>
<dbReference type="AlphaFoldDB" id="A0A0K8VSD9"/>
<dbReference type="CDD" id="cd00303">
    <property type="entry name" value="retropepsin_like"/>
    <property type="match status" value="1"/>
</dbReference>
<evidence type="ECO:0000313" key="2">
    <source>
        <dbReference type="EMBL" id="JAI41784.1"/>
    </source>
</evidence>
<feature type="compositionally biased region" description="Polar residues" evidence="1">
    <location>
        <begin position="7"/>
        <end position="25"/>
    </location>
</feature>